<feature type="chain" id="PRO_5038530508" evidence="1">
    <location>
        <begin position="22"/>
        <end position="198"/>
    </location>
</feature>
<dbReference type="Proteomes" id="UP000196258">
    <property type="component" value="Unassembled WGS sequence"/>
</dbReference>
<reference evidence="3" key="1">
    <citation type="submission" date="2017-04" db="EMBL/GenBank/DDBJ databases">
        <title>Function of individual gut microbiota members based on whole genome sequencing of pure cultures obtained from chicken caecum.</title>
        <authorList>
            <person name="Medvecky M."/>
            <person name="Cejkova D."/>
            <person name="Polansky O."/>
            <person name="Karasova D."/>
            <person name="Kubasova T."/>
            <person name="Cizek A."/>
            <person name="Rychlik I."/>
        </authorList>
    </citation>
    <scope>NUCLEOTIDE SEQUENCE [LARGE SCALE GENOMIC DNA]</scope>
    <source>
        <strain evidence="3">An149</strain>
    </source>
</reference>
<evidence type="ECO:0000256" key="1">
    <source>
        <dbReference type="SAM" id="SignalP"/>
    </source>
</evidence>
<keyword evidence="1" id="KW-0732">Signal</keyword>
<dbReference type="EMBL" id="NFLB01000001">
    <property type="protein sequence ID" value="OUQ06667.1"/>
    <property type="molecule type" value="Genomic_DNA"/>
</dbReference>
<dbReference type="AlphaFoldDB" id="A0A1Y4EHB2"/>
<name>A0A1Y4EHB2_9FIRM</name>
<feature type="signal peptide" evidence="1">
    <location>
        <begin position="1"/>
        <end position="21"/>
    </location>
</feature>
<dbReference type="RefSeq" id="WP_087254246.1">
    <property type="nucleotide sequence ID" value="NZ_CALURN010000006.1"/>
</dbReference>
<sequence>MKKINKICIVVLLLILCCACGRPRGLSSRIGRHVNCESELGDFSKYLKLDKLSTTEDGKCECNKIRVNFQTIGITCGNMFTVNSEGTDLYTTYRMINAIATLEDTIEYGRYTVNIKYYLYEDISIIDSDSEETKEVEISGLAAQYNIKIADKYLSGLEHGFDLDKRYDNFDELPKEYLEKMNLLITEQLDTYTNLKTI</sequence>
<evidence type="ECO:0000313" key="3">
    <source>
        <dbReference type="Proteomes" id="UP000196258"/>
    </source>
</evidence>
<accession>A0A1Y4EHB2</accession>
<proteinExistence type="predicted"/>
<comment type="caution">
    <text evidence="2">The sequence shown here is derived from an EMBL/GenBank/DDBJ whole genome shotgun (WGS) entry which is preliminary data.</text>
</comment>
<gene>
    <name evidence="2" type="ORF">B5E91_01695</name>
</gene>
<evidence type="ECO:0000313" key="2">
    <source>
        <dbReference type="EMBL" id="OUQ06667.1"/>
    </source>
</evidence>
<organism evidence="2 3">
    <name type="scientific">Thomasclavelia spiroformis</name>
    <dbReference type="NCBI Taxonomy" id="29348"/>
    <lineage>
        <taxon>Bacteria</taxon>
        <taxon>Bacillati</taxon>
        <taxon>Bacillota</taxon>
        <taxon>Erysipelotrichia</taxon>
        <taxon>Erysipelotrichales</taxon>
        <taxon>Coprobacillaceae</taxon>
        <taxon>Thomasclavelia</taxon>
    </lineage>
</organism>
<protein>
    <submittedName>
        <fullName evidence="2">Uncharacterized protein</fullName>
    </submittedName>
</protein>